<dbReference type="InterPro" id="IPR025271">
    <property type="entry name" value="CCDC28"/>
</dbReference>
<evidence type="ECO:0000256" key="1">
    <source>
        <dbReference type="SAM" id="MobiDB-lite"/>
    </source>
</evidence>
<dbReference type="EMBL" id="UYRT01086621">
    <property type="protein sequence ID" value="VDN31567.1"/>
    <property type="molecule type" value="Genomic_DNA"/>
</dbReference>
<feature type="region of interest" description="Disordered" evidence="1">
    <location>
        <begin position="1"/>
        <end position="90"/>
    </location>
</feature>
<gene>
    <name evidence="2" type="ORF">GPUH_LOCUS18356</name>
</gene>
<evidence type="ECO:0000313" key="4">
    <source>
        <dbReference type="WBParaSite" id="GPUH_0001838501-mRNA-1"/>
    </source>
</evidence>
<protein>
    <submittedName>
        <fullName evidence="4">Biogenesis of lysosome-related organelles complex 1 subunit 3</fullName>
    </submittedName>
</protein>
<organism evidence="4">
    <name type="scientific">Gongylonema pulchrum</name>
    <dbReference type="NCBI Taxonomy" id="637853"/>
    <lineage>
        <taxon>Eukaryota</taxon>
        <taxon>Metazoa</taxon>
        <taxon>Ecdysozoa</taxon>
        <taxon>Nematoda</taxon>
        <taxon>Chromadorea</taxon>
        <taxon>Rhabditida</taxon>
        <taxon>Spirurina</taxon>
        <taxon>Spiruromorpha</taxon>
        <taxon>Spiruroidea</taxon>
        <taxon>Gongylonematidae</taxon>
        <taxon>Gongylonema</taxon>
    </lineage>
</organism>
<dbReference type="Pfam" id="PF13270">
    <property type="entry name" value="CCDC28"/>
    <property type="match status" value="1"/>
</dbReference>
<proteinExistence type="predicted"/>
<dbReference type="Proteomes" id="UP000271098">
    <property type="component" value="Unassembled WGS sequence"/>
</dbReference>
<sequence length="184" mass="20405">MAPTMCGATVRVMRAVRKSEQPPESTDKKPSVARPSELLLKDSEGSTDAVNDDSKHDEWYEMMSAASPSNSKADRGEASVSPSNQLGARGGLERFDLEPDSAADIEALEQSLTALLDDFRSGRMSALGEDRLKMMRKARQEMENLTAFHVKLHKIQAPNFSTFRQAIFSEKICFDACLNELYNV</sequence>
<reference evidence="4" key="1">
    <citation type="submission" date="2016-06" db="UniProtKB">
        <authorList>
            <consortium name="WormBaseParasite"/>
        </authorList>
    </citation>
    <scope>IDENTIFICATION</scope>
</reference>
<accession>A0A183EBL9</accession>
<name>A0A183EBL9_9BILA</name>
<dbReference type="AlphaFoldDB" id="A0A183EBL9"/>
<feature type="compositionally biased region" description="Basic and acidic residues" evidence="1">
    <location>
        <begin position="17"/>
        <end position="30"/>
    </location>
</feature>
<reference evidence="2 3" key="2">
    <citation type="submission" date="2018-11" db="EMBL/GenBank/DDBJ databases">
        <authorList>
            <consortium name="Pathogen Informatics"/>
        </authorList>
    </citation>
    <scope>NUCLEOTIDE SEQUENCE [LARGE SCALE GENOMIC DNA]</scope>
</reference>
<dbReference type="WBParaSite" id="GPUH_0001838501-mRNA-1">
    <property type="protein sequence ID" value="GPUH_0001838501-mRNA-1"/>
    <property type="gene ID" value="GPUH_0001838501"/>
</dbReference>
<evidence type="ECO:0000313" key="3">
    <source>
        <dbReference type="Proteomes" id="UP000271098"/>
    </source>
</evidence>
<dbReference type="OrthoDB" id="9977011at2759"/>
<evidence type="ECO:0000313" key="2">
    <source>
        <dbReference type="EMBL" id="VDN31567.1"/>
    </source>
</evidence>
<keyword evidence="3" id="KW-1185">Reference proteome</keyword>